<dbReference type="PRINTS" id="PR00990">
    <property type="entry name" value="RIBOKINASE"/>
</dbReference>
<feature type="binding site" evidence="12">
    <location>
        <begin position="224"/>
        <end position="229"/>
    </location>
    <ligand>
        <name>ATP</name>
        <dbReference type="ChEBI" id="CHEBI:30616"/>
    </ligand>
</feature>
<dbReference type="InterPro" id="IPR002173">
    <property type="entry name" value="Carboh/pur_kinase_PfkB_CS"/>
</dbReference>
<dbReference type="CDD" id="cd01174">
    <property type="entry name" value="ribokinase"/>
    <property type="match status" value="1"/>
</dbReference>
<keyword evidence="11 12" id="KW-0119">Carbohydrate metabolism</keyword>
<feature type="domain" description="Carbohydrate kinase PfkB" evidence="13">
    <location>
        <begin position="6"/>
        <end position="298"/>
    </location>
</feature>
<feature type="binding site" evidence="12">
    <location>
        <begin position="14"/>
        <end position="16"/>
    </location>
    <ligand>
        <name>substrate</name>
    </ligand>
</feature>
<dbReference type="InterPro" id="IPR002139">
    <property type="entry name" value="Ribo/fructo_kinase"/>
</dbReference>
<comment type="similarity">
    <text evidence="1">Belongs to the carbohydrate kinase pfkB family.</text>
</comment>
<dbReference type="InterPro" id="IPR029056">
    <property type="entry name" value="Ribokinase-like"/>
</dbReference>
<feature type="binding site" evidence="12">
    <location>
        <position position="292"/>
    </location>
    <ligand>
        <name>K(+)</name>
        <dbReference type="ChEBI" id="CHEBI:29103"/>
    </ligand>
</feature>
<keyword evidence="6 12" id="KW-0547">Nucleotide-binding</keyword>
<evidence type="ECO:0000256" key="8">
    <source>
        <dbReference type="ARBA" id="ARBA00022840"/>
    </source>
</evidence>
<feature type="binding site" evidence="12">
    <location>
        <position position="287"/>
    </location>
    <ligand>
        <name>K(+)</name>
        <dbReference type="ChEBI" id="CHEBI:29103"/>
    </ligand>
</feature>
<dbReference type="Proteomes" id="UP000017881">
    <property type="component" value="Chromosome"/>
</dbReference>
<protein>
    <recommendedName>
        <fullName evidence="3 12">Ribokinase</fullName>
        <shortName evidence="12">RK</shortName>
        <ecNumber evidence="2 12">2.7.1.15</ecNumber>
    </recommendedName>
</protein>
<comment type="subcellular location">
    <subcellularLocation>
        <location evidence="12">Cytoplasm</location>
    </subcellularLocation>
</comment>
<evidence type="ECO:0000259" key="13">
    <source>
        <dbReference type="Pfam" id="PF00294"/>
    </source>
</evidence>
<evidence type="ECO:0000256" key="10">
    <source>
        <dbReference type="ARBA" id="ARBA00022958"/>
    </source>
</evidence>
<dbReference type="OrthoDB" id="9776822at2"/>
<feature type="binding site" evidence="12">
    <location>
        <begin position="42"/>
        <end position="46"/>
    </location>
    <ligand>
        <name>substrate</name>
    </ligand>
</feature>
<dbReference type="eggNOG" id="COG0524">
    <property type="taxonomic scope" value="Bacteria"/>
</dbReference>
<feature type="binding site" evidence="12">
    <location>
        <position position="253"/>
    </location>
    <ligand>
        <name>K(+)</name>
        <dbReference type="ChEBI" id="CHEBI:29103"/>
    </ligand>
</feature>
<dbReference type="GO" id="GO:0046872">
    <property type="term" value="F:metal ion binding"/>
    <property type="evidence" value="ECO:0007669"/>
    <property type="project" value="UniProtKB-KW"/>
</dbReference>
<evidence type="ECO:0000256" key="7">
    <source>
        <dbReference type="ARBA" id="ARBA00022777"/>
    </source>
</evidence>
<gene>
    <name evidence="12" type="primary">rbsK</name>
    <name evidence="14" type="ORF">SPISAL_02150</name>
</gene>
<evidence type="ECO:0000256" key="3">
    <source>
        <dbReference type="ARBA" id="ARBA00016943"/>
    </source>
</evidence>
<comment type="activity regulation">
    <text evidence="12">Activated by a monovalent cation that binds near, but not in, the active site. The most likely occupant of the site in vivo is potassium. Ion binding induces a conformational change that may alter substrate affinity.</text>
</comment>
<accession>R4VIW4</accession>
<evidence type="ECO:0000256" key="2">
    <source>
        <dbReference type="ARBA" id="ARBA00012035"/>
    </source>
</evidence>
<comment type="pathway">
    <text evidence="12">Carbohydrate metabolism; D-ribose degradation; D-ribose 5-phosphate from beta-D-ribopyranose: step 2/2.</text>
</comment>
<dbReference type="GO" id="GO:0005829">
    <property type="term" value="C:cytosol"/>
    <property type="evidence" value="ECO:0007669"/>
    <property type="project" value="TreeGrafter"/>
</dbReference>
<keyword evidence="10 12" id="KW-0630">Potassium</keyword>
<dbReference type="Pfam" id="PF00294">
    <property type="entry name" value="PfkB"/>
    <property type="match status" value="1"/>
</dbReference>
<evidence type="ECO:0000313" key="14">
    <source>
        <dbReference type="EMBL" id="AGM40527.1"/>
    </source>
</evidence>
<dbReference type="Gene3D" id="3.40.1190.20">
    <property type="match status" value="1"/>
</dbReference>
<reference evidence="14 15" key="1">
    <citation type="journal article" date="2013" name="Genome Announc.">
        <title>Draft Genome of Spiribacter salinus M19-40, an Abundant Gammaproteobacterium in Aquatic Hypersaline Environments.</title>
        <authorList>
            <person name="Leon M.J."/>
            <person name="Ghai R."/>
            <person name="Fernandez A.B."/>
            <person name="Sanchez-Porro C."/>
            <person name="Rodriguez-Valera F."/>
            <person name="Ventosa A."/>
        </authorList>
    </citation>
    <scope>NUCLEOTIDE SEQUENCE [LARGE SCALE GENOMIC DNA]</scope>
    <source>
        <strain evidence="14">M19-40</strain>
    </source>
</reference>
<feature type="binding site" evidence="12">
    <location>
        <begin position="256"/>
        <end position="257"/>
    </location>
    <ligand>
        <name>ATP</name>
        <dbReference type="ChEBI" id="CHEBI:30616"/>
    </ligand>
</feature>
<dbReference type="UniPathway" id="UPA00916">
    <property type="reaction ID" value="UER00889"/>
</dbReference>
<keyword evidence="8 12" id="KW-0067">ATP-binding</keyword>
<evidence type="ECO:0000256" key="1">
    <source>
        <dbReference type="ARBA" id="ARBA00005380"/>
    </source>
</evidence>
<evidence type="ECO:0000256" key="11">
    <source>
        <dbReference type="ARBA" id="ARBA00023277"/>
    </source>
</evidence>
<dbReference type="PANTHER" id="PTHR10584:SF166">
    <property type="entry name" value="RIBOKINASE"/>
    <property type="match status" value="1"/>
</dbReference>
<dbReference type="AlphaFoldDB" id="R4VIW4"/>
<comment type="caution">
    <text evidence="12">Lacks conserved residue(s) required for the propagation of feature annotation.</text>
</comment>
<dbReference type="HAMAP" id="MF_01987">
    <property type="entry name" value="Ribokinase"/>
    <property type="match status" value="1"/>
</dbReference>
<dbReference type="PATRIC" id="fig|1260251.3.peg.433"/>
<sequence>MALNPSVTVLGLFCADLISRTPRLPAWGETLRGRGFSLMAGGKGSNQAVAAARQGASVAFISRLGDDAFAPLARSLYAEAGIDMTHVGTDPAAPTGTATILVDDEIGDNAIVIDPGACQNLTKADIDAAQSVIAGSAIFVSQLELPLEICRYGIETAHQHGVPVILNPAPGQVIPEAMYPLIDYLTPNESEAALLVGGTVETLDDARDAASILRKRGVGHVLITLGAQGVWINSPSFEGLVPAIRVDSVVDTIGAGDAFNGGLAAALAEGATLEAAARRGCAVAGLSVARAGAAPAIPMREVVDAELMRRNNEKGCADQ</sequence>
<evidence type="ECO:0000256" key="4">
    <source>
        <dbReference type="ARBA" id="ARBA00022679"/>
    </source>
</evidence>
<feature type="binding site" evidence="12">
    <location>
        <position position="290"/>
    </location>
    <ligand>
        <name>K(+)</name>
        <dbReference type="ChEBI" id="CHEBI:29103"/>
    </ligand>
</feature>
<feature type="active site" description="Proton acceptor" evidence="12">
    <location>
        <position position="257"/>
    </location>
</feature>
<keyword evidence="9 12" id="KW-0460">Magnesium</keyword>
<evidence type="ECO:0000256" key="5">
    <source>
        <dbReference type="ARBA" id="ARBA00022723"/>
    </source>
</evidence>
<evidence type="ECO:0000313" key="15">
    <source>
        <dbReference type="Proteomes" id="UP000017881"/>
    </source>
</evidence>
<feature type="binding site" evidence="12">
    <location>
        <position position="144"/>
    </location>
    <ligand>
        <name>substrate</name>
    </ligand>
</feature>
<comment type="catalytic activity">
    <reaction evidence="12">
        <text>D-ribose + ATP = D-ribose 5-phosphate + ADP + H(+)</text>
        <dbReference type="Rhea" id="RHEA:13697"/>
        <dbReference type="ChEBI" id="CHEBI:15378"/>
        <dbReference type="ChEBI" id="CHEBI:30616"/>
        <dbReference type="ChEBI" id="CHEBI:47013"/>
        <dbReference type="ChEBI" id="CHEBI:78346"/>
        <dbReference type="ChEBI" id="CHEBI:456216"/>
        <dbReference type="EC" id="2.7.1.15"/>
    </reaction>
</comment>
<keyword evidence="4 12" id="KW-0808">Transferase</keyword>
<comment type="subunit">
    <text evidence="12">Homodimer.</text>
</comment>
<keyword evidence="7 12" id="KW-0418">Kinase</keyword>
<evidence type="ECO:0000256" key="12">
    <source>
        <dbReference type="HAMAP-Rule" id="MF_01987"/>
    </source>
</evidence>
<evidence type="ECO:0000256" key="9">
    <source>
        <dbReference type="ARBA" id="ARBA00022842"/>
    </source>
</evidence>
<comment type="function">
    <text evidence="12">Catalyzes the phosphorylation of ribose at O-5 in a reaction requiring ATP and magnesium. The resulting D-ribose-5-phosphate can then be used either for sythesis of nucleotides, histidine, and tryptophan, or as a component of the pentose phosphate pathway.</text>
</comment>
<keyword evidence="12" id="KW-0963">Cytoplasm</keyword>
<comment type="similarity">
    <text evidence="12">Belongs to the carbohydrate kinase PfkB family. Ribokinase subfamily.</text>
</comment>
<evidence type="ECO:0000256" key="6">
    <source>
        <dbReference type="ARBA" id="ARBA00022741"/>
    </source>
</evidence>
<dbReference type="RefSeq" id="WP_016352834.1">
    <property type="nucleotide sequence ID" value="NC_021291.1"/>
</dbReference>
<feature type="binding site" evidence="12">
    <location>
        <position position="251"/>
    </location>
    <ligand>
        <name>K(+)</name>
        <dbReference type="ChEBI" id="CHEBI:29103"/>
    </ligand>
</feature>
<proteinExistence type="inferred from homology"/>
<feature type="binding site" evidence="12">
    <location>
        <position position="257"/>
    </location>
    <ligand>
        <name>substrate</name>
    </ligand>
</feature>
<comment type="cofactor">
    <cofactor evidence="12">
        <name>Mg(2+)</name>
        <dbReference type="ChEBI" id="CHEBI:18420"/>
    </cofactor>
    <text evidence="12">Requires a divalent cation, most likely magnesium in vivo, as an electrophilic catalyst to aid phosphoryl group transfer. It is the chelate of the metal and the nucleotide that is the actual substrate.</text>
</comment>
<dbReference type="HOGENOM" id="CLU_027634_2_3_6"/>
<dbReference type="SUPFAM" id="SSF53613">
    <property type="entry name" value="Ribokinase-like"/>
    <property type="match status" value="1"/>
</dbReference>
<dbReference type="InterPro" id="IPR011877">
    <property type="entry name" value="Ribokinase"/>
</dbReference>
<organism evidence="14 15">
    <name type="scientific">Spiribacter salinus M19-40</name>
    <dbReference type="NCBI Taxonomy" id="1260251"/>
    <lineage>
        <taxon>Bacteria</taxon>
        <taxon>Pseudomonadati</taxon>
        <taxon>Pseudomonadota</taxon>
        <taxon>Gammaproteobacteria</taxon>
        <taxon>Chromatiales</taxon>
        <taxon>Ectothiorhodospiraceae</taxon>
        <taxon>Spiribacter</taxon>
    </lineage>
</organism>
<dbReference type="NCBIfam" id="TIGR02152">
    <property type="entry name" value="D_ribokin_bact"/>
    <property type="match status" value="1"/>
</dbReference>
<dbReference type="PANTHER" id="PTHR10584">
    <property type="entry name" value="SUGAR KINASE"/>
    <property type="match status" value="1"/>
</dbReference>
<dbReference type="EC" id="2.7.1.15" evidence="2 12"/>
<dbReference type="InterPro" id="IPR011611">
    <property type="entry name" value="PfkB_dom"/>
</dbReference>
<dbReference type="GO" id="GO:0005524">
    <property type="term" value="F:ATP binding"/>
    <property type="evidence" value="ECO:0007669"/>
    <property type="project" value="UniProtKB-UniRule"/>
</dbReference>
<dbReference type="PROSITE" id="PS00584">
    <property type="entry name" value="PFKB_KINASES_2"/>
    <property type="match status" value="1"/>
</dbReference>
<name>R4VIW4_9GAMM</name>
<keyword evidence="15" id="KW-1185">Reference proteome</keyword>
<dbReference type="KEGG" id="ssal:SPISAL_02150"/>
<dbReference type="GO" id="GO:0019303">
    <property type="term" value="P:D-ribose catabolic process"/>
    <property type="evidence" value="ECO:0007669"/>
    <property type="project" value="UniProtKB-UniRule"/>
</dbReference>
<dbReference type="GO" id="GO:0004747">
    <property type="term" value="F:ribokinase activity"/>
    <property type="evidence" value="ECO:0007669"/>
    <property type="project" value="UniProtKB-UniRule"/>
</dbReference>
<keyword evidence="5 12" id="KW-0479">Metal-binding</keyword>
<dbReference type="EMBL" id="CP005963">
    <property type="protein sequence ID" value="AGM40527.1"/>
    <property type="molecule type" value="Genomic_DNA"/>
</dbReference>
<feature type="binding site" evidence="12">
    <location>
        <position position="188"/>
    </location>
    <ligand>
        <name>ATP</name>
        <dbReference type="ChEBI" id="CHEBI:30616"/>
    </ligand>
</feature>